<reference evidence="3" key="1">
    <citation type="submission" date="2016-11" db="EMBL/GenBank/DDBJ databases">
        <authorList>
            <person name="Varghese N."/>
            <person name="Submissions S."/>
        </authorList>
    </citation>
    <scope>NUCLEOTIDE SEQUENCE [LARGE SCALE GENOMIC DNA]</scope>
    <source>
        <strain evidence="3">DSM 10349</strain>
    </source>
</reference>
<accession>A0A1M6WN39</accession>
<gene>
    <name evidence="2" type="ORF">SAMN02745123_03701</name>
</gene>
<sequence length="51" mass="5837">MRKIRRNLDRKILDQAKKESFNQANQGFKKILLAISGGLLVVTGIIFYAQM</sequence>
<evidence type="ECO:0000313" key="3">
    <source>
        <dbReference type="Proteomes" id="UP000183997"/>
    </source>
</evidence>
<keyword evidence="3" id="KW-1185">Reference proteome</keyword>
<organism evidence="2 3">
    <name type="scientific">Desulforamulus aeronauticus DSM 10349</name>
    <dbReference type="NCBI Taxonomy" id="1121421"/>
    <lineage>
        <taxon>Bacteria</taxon>
        <taxon>Bacillati</taxon>
        <taxon>Bacillota</taxon>
        <taxon>Clostridia</taxon>
        <taxon>Eubacteriales</taxon>
        <taxon>Peptococcaceae</taxon>
        <taxon>Desulforamulus</taxon>
    </lineage>
</organism>
<keyword evidence="1" id="KW-0812">Transmembrane</keyword>
<evidence type="ECO:0000256" key="1">
    <source>
        <dbReference type="SAM" id="Phobius"/>
    </source>
</evidence>
<dbReference type="EMBL" id="FRAR01000032">
    <property type="protein sequence ID" value="SHK95004.1"/>
    <property type="molecule type" value="Genomic_DNA"/>
</dbReference>
<protein>
    <submittedName>
        <fullName evidence="2">Uncharacterized protein</fullName>
    </submittedName>
</protein>
<evidence type="ECO:0000313" key="2">
    <source>
        <dbReference type="EMBL" id="SHK95004.1"/>
    </source>
</evidence>
<dbReference type="Proteomes" id="UP000183997">
    <property type="component" value="Unassembled WGS sequence"/>
</dbReference>
<keyword evidence="1" id="KW-1133">Transmembrane helix</keyword>
<dbReference type="AlphaFoldDB" id="A0A1M6WN39"/>
<proteinExistence type="predicted"/>
<name>A0A1M6WN39_9FIRM</name>
<keyword evidence="1" id="KW-0472">Membrane</keyword>
<dbReference type="RefSeq" id="WP_175549074.1">
    <property type="nucleotide sequence ID" value="NZ_FRAR01000032.1"/>
</dbReference>
<feature type="transmembrane region" description="Helical" evidence="1">
    <location>
        <begin position="31"/>
        <end position="49"/>
    </location>
</feature>